<feature type="domain" description="GP-PDE" evidence="2">
    <location>
        <begin position="472"/>
        <end position="708"/>
    </location>
</feature>
<feature type="region of interest" description="Disordered" evidence="1">
    <location>
        <begin position="22"/>
        <end position="49"/>
    </location>
</feature>
<dbReference type="PROSITE" id="PS51704">
    <property type="entry name" value="GP_PDE"/>
    <property type="match status" value="1"/>
</dbReference>
<evidence type="ECO:0000313" key="4">
    <source>
        <dbReference type="Proteomes" id="UP000503505"/>
    </source>
</evidence>
<dbReference type="InterPro" id="IPR017946">
    <property type="entry name" value="PLC-like_Pdiesterase_TIM-brl"/>
</dbReference>
<dbReference type="PANTHER" id="PTHR46211">
    <property type="entry name" value="GLYCEROPHOSPHORYL DIESTER PHOSPHODIESTERASE"/>
    <property type="match status" value="1"/>
</dbReference>
<dbReference type="InterPro" id="IPR030395">
    <property type="entry name" value="GP_PDE_dom"/>
</dbReference>
<dbReference type="RefSeq" id="WP_163171774.1">
    <property type="nucleotide sequence ID" value="NZ_CP044463.1"/>
</dbReference>
<dbReference type="SUPFAM" id="SSF51695">
    <property type="entry name" value="PLC-like phosphodiesterases"/>
    <property type="match status" value="1"/>
</dbReference>
<dbReference type="PROSITE" id="PS51257">
    <property type="entry name" value="PROKAR_LIPOPROTEIN"/>
    <property type="match status" value="1"/>
</dbReference>
<dbReference type="PANTHER" id="PTHR46211:SF1">
    <property type="entry name" value="GLYCEROPHOSPHODIESTER PHOSPHODIESTERASE, CYTOPLASMIC"/>
    <property type="match status" value="1"/>
</dbReference>
<sequence length="798" mass="88734">MKPAHLYLSILLSLGLTACSDDDDKNSGSLQPPVTQPDQPAPEPNIPDEEVPIPEVLLDENFDKWTALPSDWIQPKNNAGQVYLENGDLYIDGRAHSTQMTTLLLPEKFQQLRNYRIDMEFSFEEALNEARWGSIIYRGADQFADPSFTPYYQFAMRVATTSASGLELSLRMPTNSWNVLQKSAHSEDIGLQKTHKASVVVYGNRIRHYLDDQLVLDSTLPYNLAQGSIGLSSAGLLMKVSHLKVTEQLDALPESNKVTDIIDQQLPVSMAPTLAQAAPLNGPVSTAATHVAYQLDADLNLLSNNQKVSHLTDYLKDTQRRTLPLLTLQNSATIQALKGLTEDYDLADITLISDNVDLLRQARIDLPMLRTALDYSKQTGLGYNSKDIVTIAHNTNVSLSKIVILPPQLLTREAVSHLQRLLITPWAKIDSAQVLDAAKILATGVNGIYSNHPDLYKEIMQRMAPNTLLRKPLITGHRGIPAQDDENTLEGTLKAITVGADAVEYDVYLTKDDHVILMHDTSVLRTTGVNRNIEDMTLAEVRELRTLNYNRQIPTMDEVLAEVKKYPHVTNFIEIKSYKPEIVPKIKALLDKHDAYDQAIVISFSGDQILQMKNVLPGVSTGFLTSTPAAQSDLVNTRRILDATQQYSSTFNPSFSGLSANLMRTASQRGVTFWPWTFRLNKDDFNRMYVQGTHGLTTDYAHDASNFVVKLNTPKQLNATAGQALEIPGEIQTQVGGKSSYIFKNMLVLPGSAKYTQNGQSVTFAEKGTAYVMPRYDYTIAPNYTYTLYAEPVTVTIQ</sequence>
<evidence type="ECO:0000313" key="3">
    <source>
        <dbReference type="EMBL" id="QIC67811.1"/>
    </source>
</evidence>
<dbReference type="Proteomes" id="UP000503505">
    <property type="component" value="Chromosome"/>
</dbReference>
<organism evidence="3 4">
    <name type="scientific">Acinetobacter schindleri</name>
    <dbReference type="NCBI Taxonomy" id="108981"/>
    <lineage>
        <taxon>Bacteria</taxon>
        <taxon>Pseudomonadati</taxon>
        <taxon>Pseudomonadota</taxon>
        <taxon>Gammaproteobacteria</taxon>
        <taxon>Moraxellales</taxon>
        <taxon>Moraxellaceae</taxon>
        <taxon>Acinetobacter</taxon>
    </lineage>
</organism>
<evidence type="ECO:0000259" key="2">
    <source>
        <dbReference type="PROSITE" id="PS51704"/>
    </source>
</evidence>
<dbReference type="CDD" id="cd08556">
    <property type="entry name" value="GDPD"/>
    <property type="match status" value="1"/>
</dbReference>
<name>A0AAE7BXC5_9GAMM</name>
<dbReference type="GO" id="GO:0008081">
    <property type="term" value="F:phosphoric diester hydrolase activity"/>
    <property type="evidence" value="ECO:0007669"/>
    <property type="project" value="InterPro"/>
</dbReference>
<dbReference type="GO" id="GO:0006629">
    <property type="term" value="P:lipid metabolic process"/>
    <property type="evidence" value="ECO:0007669"/>
    <property type="project" value="InterPro"/>
</dbReference>
<reference evidence="3 4" key="1">
    <citation type="submission" date="2019-09" db="EMBL/GenBank/DDBJ databases">
        <title>Non-baumannii Acinetobacter spp. carrying blaNDM-1 isolated in China.</title>
        <authorList>
            <person name="Cui C."/>
            <person name="Chen C."/>
            <person name="Sun J."/>
            <person name="Liu Y."/>
        </authorList>
    </citation>
    <scope>NUCLEOTIDE SEQUENCE [LARGE SCALE GENOMIC DNA]</scope>
    <source>
        <strain evidence="3 4">HZE23-1</strain>
    </source>
</reference>
<accession>A0AAE7BXC5</accession>
<dbReference type="EMBL" id="CP044463">
    <property type="protein sequence ID" value="QIC67811.1"/>
    <property type="molecule type" value="Genomic_DNA"/>
</dbReference>
<dbReference type="Gene3D" id="2.60.120.560">
    <property type="entry name" value="Exo-inulinase, domain 1"/>
    <property type="match status" value="1"/>
</dbReference>
<dbReference type="Pfam" id="PF03009">
    <property type="entry name" value="GDPD"/>
    <property type="match status" value="1"/>
</dbReference>
<proteinExistence type="predicted"/>
<dbReference type="AlphaFoldDB" id="A0AAE7BXC5"/>
<evidence type="ECO:0000256" key="1">
    <source>
        <dbReference type="SAM" id="MobiDB-lite"/>
    </source>
</evidence>
<protein>
    <submittedName>
        <fullName evidence="3">Glycerophosphodiester phosphodiesterase</fullName>
    </submittedName>
</protein>
<dbReference type="Gene3D" id="3.20.20.190">
    <property type="entry name" value="Phosphatidylinositol (PI) phosphodiesterase"/>
    <property type="match status" value="2"/>
</dbReference>
<gene>
    <name evidence="3" type="ORF">FSC10_10770</name>
</gene>
<feature type="compositionally biased region" description="Polar residues" evidence="1">
    <location>
        <begin position="27"/>
        <end position="38"/>
    </location>
</feature>